<dbReference type="KEGG" id="ctp:CTRG_04032"/>
<dbReference type="Pfam" id="PF10214">
    <property type="entry name" value="Rrn6_beta-prop"/>
    <property type="match status" value="1"/>
</dbReference>
<protein>
    <recommendedName>
        <fullName evidence="2">RRN6 beta-propeller domain-containing protein</fullName>
    </recommendedName>
</protein>
<dbReference type="Proteomes" id="UP000002037">
    <property type="component" value="Unassembled WGS sequence"/>
</dbReference>
<dbReference type="GO" id="GO:0001163">
    <property type="term" value="F:RNA polymerase I transcription regulatory region sequence-specific DNA binding"/>
    <property type="evidence" value="ECO:0007669"/>
    <property type="project" value="TreeGrafter"/>
</dbReference>
<keyword evidence="4" id="KW-1185">Reference proteome</keyword>
<feature type="domain" description="RRN6 beta-propeller" evidence="2">
    <location>
        <begin position="143"/>
        <end position="452"/>
    </location>
</feature>
<dbReference type="GeneID" id="8297010"/>
<evidence type="ECO:0000259" key="2">
    <source>
        <dbReference type="Pfam" id="PF10214"/>
    </source>
</evidence>
<dbReference type="RefSeq" id="XP_002549735.1">
    <property type="nucleotide sequence ID" value="XM_002549689.1"/>
</dbReference>
<name>C5MCT1_CANTT</name>
<evidence type="ECO:0000313" key="4">
    <source>
        <dbReference type="Proteomes" id="UP000002037"/>
    </source>
</evidence>
<feature type="region of interest" description="Disordered" evidence="1">
    <location>
        <begin position="710"/>
        <end position="740"/>
    </location>
</feature>
<reference evidence="3 4" key="1">
    <citation type="journal article" date="2009" name="Nature">
        <title>Evolution of pathogenicity and sexual reproduction in eight Candida genomes.</title>
        <authorList>
            <person name="Butler G."/>
            <person name="Rasmussen M.D."/>
            <person name="Lin M.F."/>
            <person name="Santos M.A."/>
            <person name="Sakthikumar S."/>
            <person name="Munro C.A."/>
            <person name="Rheinbay E."/>
            <person name="Grabherr M."/>
            <person name="Forche A."/>
            <person name="Reedy J.L."/>
            <person name="Agrafioti I."/>
            <person name="Arnaud M.B."/>
            <person name="Bates S."/>
            <person name="Brown A.J."/>
            <person name="Brunke S."/>
            <person name="Costanzo M.C."/>
            <person name="Fitzpatrick D.A."/>
            <person name="de Groot P.W."/>
            <person name="Harris D."/>
            <person name="Hoyer L.L."/>
            <person name="Hube B."/>
            <person name="Klis F.M."/>
            <person name="Kodira C."/>
            <person name="Lennard N."/>
            <person name="Logue M.E."/>
            <person name="Martin R."/>
            <person name="Neiman A.M."/>
            <person name="Nikolaou E."/>
            <person name="Quail M.A."/>
            <person name="Quinn J."/>
            <person name="Santos M.C."/>
            <person name="Schmitzberger F.F."/>
            <person name="Sherlock G."/>
            <person name="Shah P."/>
            <person name="Silverstein K.A."/>
            <person name="Skrzypek M.S."/>
            <person name="Soll D."/>
            <person name="Staggs R."/>
            <person name="Stansfield I."/>
            <person name="Stumpf M.P."/>
            <person name="Sudbery P.E."/>
            <person name="Srikantha T."/>
            <person name="Zeng Q."/>
            <person name="Berman J."/>
            <person name="Berriman M."/>
            <person name="Heitman J."/>
            <person name="Gow N.A."/>
            <person name="Lorenz M.C."/>
            <person name="Birren B.W."/>
            <person name="Kellis M."/>
            <person name="Cuomo C.A."/>
        </authorList>
    </citation>
    <scope>NUCLEOTIDE SEQUENCE [LARGE SCALE GENOMIC DNA]</scope>
    <source>
        <strain evidence="4">ATCC MYA-3404 / T1</strain>
    </source>
</reference>
<dbReference type="AlphaFoldDB" id="C5MCT1"/>
<dbReference type="STRING" id="294747.C5MCT1"/>
<dbReference type="eggNOG" id="ENOG502QRAW">
    <property type="taxonomic scope" value="Eukaryota"/>
</dbReference>
<organism evidence="3 4">
    <name type="scientific">Candida tropicalis (strain ATCC MYA-3404 / T1)</name>
    <name type="common">Yeast</name>
    <dbReference type="NCBI Taxonomy" id="294747"/>
    <lineage>
        <taxon>Eukaryota</taxon>
        <taxon>Fungi</taxon>
        <taxon>Dikarya</taxon>
        <taxon>Ascomycota</taxon>
        <taxon>Saccharomycotina</taxon>
        <taxon>Pichiomycetes</taxon>
        <taxon>Debaryomycetaceae</taxon>
        <taxon>Candida/Lodderomyces clade</taxon>
        <taxon>Candida</taxon>
    </lineage>
</organism>
<dbReference type="OrthoDB" id="4090074at2759"/>
<dbReference type="GO" id="GO:0042790">
    <property type="term" value="P:nucleolar large rRNA transcription by RNA polymerase I"/>
    <property type="evidence" value="ECO:0007669"/>
    <property type="project" value="TreeGrafter"/>
</dbReference>
<dbReference type="InterPro" id="IPR019350">
    <property type="entry name" value="RNA_pol_I-sp_TIF_RRN6-like"/>
</dbReference>
<dbReference type="GO" id="GO:0001179">
    <property type="term" value="F:RNA polymerase I general transcription initiation factor binding"/>
    <property type="evidence" value="ECO:0007669"/>
    <property type="project" value="TreeGrafter"/>
</dbReference>
<accession>C5MCT1</accession>
<dbReference type="VEuPathDB" id="FungiDB:CTRG_04032"/>
<feature type="region of interest" description="Disordered" evidence="1">
    <location>
        <begin position="754"/>
        <end position="817"/>
    </location>
</feature>
<feature type="compositionally biased region" description="Low complexity" evidence="1">
    <location>
        <begin position="760"/>
        <end position="805"/>
    </location>
</feature>
<dbReference type="PANTHER" id="PTHR28221">
    <property type="entry name" value="RNA POLYMERASE I-SPECIFIC TRANSCRIPTION INITIATION FACTOR RRN6"/>
    <property type="match status" value="1"/>
</dbReference>
<sequence length="817" mass="91769">MWPHKKGLGVRLSYGVYGNALVSIDTVPKAQDYLQSNEETFVSSNSDQPSDESDLHTPYRTLFPRINEEGDKLEFKSEKSTQIVESQTSKFTINSSMYDNLRVPAIPKSTTTPKSATHDYIPQEIISSYLVESKTLTSNIAYDPNCGDILQMFDMYVKEQNAYVDAMAFVTGEATSVLNIVLCEHPDEKFVMSAAYQLDFFDPILQIQVSDKSDKIAIIAVRTAAKVFILSAMISRIGYIQDVPSIELLIVGEVTADSLNGHSFADVKFDNKEFPHLAITDIKGNFTVYKVNKKVNNISMSILETMKEMDDNGESLSSWRRIFWVPKDSNKLLVLSRSKVDEITLTGSTATSRTLITSNTWSRIRDFTVIGNYGFMLTSKELIWFGFTDGMTRLLSWKHFLNDKDPSLKLTILSGSNTFTCLVYSQINPCIIVYTFGMRNDKPYSLRDPYILRKTHDNSELRQVMIRKVGKTLIMFELTTDLAIHSRTLIVGGSGAVTSGDRDGYSSSAITSNIGQNSKITAKFFKQFSQKQIQGLLKMSNTKPHSQDIATESQQIESIQKYAYELGSGFARIGDSQTKIARYFSLFDVCSDPPFEIRDILELDDMIVQLESSLPADKLKLKSLINNSFIQRSKFQNDATTQTHINDIYKLINNVYSKDENSRTSKIAVSILLGLSLIKCQYESNLFTDELEEAISEAPLHVKSLVEQWDDDDDDDQNTTQSGNQIETSVIEPTQATQHDSQFMPSIRLNSSMQAPSMLTQSSQTQTQTQTQSQSQSQSQIPLHSQRLSSSSRMLSSQLGSSSTGVRRKRKRKGGFA</sequence>
<evidence type="ECO:0000313" key="3">
    <source>
        <dbReference type="EMBL" id="EER32361.1"/>
    </source>
</evidence>
<dbReference type="InterPro" id="IPR048535">
    <property type="entry name" value="RRN6_beta-prop"/>
</dbReference>
<evidence type="ECO:0000256" key="1">
    <source>
        <dbReference type="SAM" id="MobiDB-lite"/>
    </source>
</evidence>
<feature type="region of interest" description="Disordered" evidence="1">
    <location>
        <begin position="38"/>
        <end position="57"/>
    </location>
</feature>
<feature type="compositionally biased region" description="Polar residues" evidence="1">
    <location>
        <begin position="718"/>
        <end position="740"/>
    </location>
</feature>
<proteinExistence type="predicted"/>
<dbReference type="EMBL" id="GG692399">
    <property type="protein sequence ID" value="EER32361.1"/>
    <property type="molecule type" value="Genomic_DNA"/>
</dbReference>
<gene>
    <name evidence="3" type="ORF">CTRG_04032</name>
</gene>
<dbReference type="HOGENOM" id="CLU_358617_0_0_1"/>
<feature type="compositionally biased region" description="Polar residues" evidence="1">
    <location>
        <begin position="38"/>
        <end position="48"/>
    </location>
</feature>
<dbReference type="PANTHER" id="PTHR28221:SF2">
    <property type="entry name" value="RNA POLYMERASE I-SPECIFIC TRANSCRIPTION INITIATION FACTOR RRN6"/>
    <property type="match status" value="1"/>
</dbReference>
<feature type="compositionally biased region" description="Basic residues" evidence="1">
    <location>
        <begin position="806"/>
        <end position="817"/>
    </location>
</feature>
<dbReference type="GO" id="GO:0070860">
    <property type="term" value="C:RNA polymerase I core factor complex"/>
    <property type="evidence" value="ECO:0007669"/>
    <property type="project" value="TreeGrafter"/>
</dbReference>